<dbReference type="Gene3D" id="3.50.30.30">
    <property type="match status" value="1"/>
</dbReference>
<evidence type="ECO:0000313" key="13">
    <source>
        <dbReference type="Proteomes" id="UP001318040"/>
    </source>
</evidence>
<dbReference type="Proteomes" id="UP001318040">
    <property type="component" value="Chromosome 16"/>
</dbReference>
<feature type="domain" description="RING-type" evidence="12">
    <location>
        <begin position="313"/>
        <end position="354"/>
    </location>
</feature>
<dbReference type="GeneID" id="116942912"/>
<organism evidence="13 15">
    <name type="scientific">Petromyzon marinus</name>
    <name type="common">Sea lamprey</name>
    <dbReference type="NCBI Taxonomy" id="7757"/>
    <lineage>
        <taxon>Eukaryota</taxon>
        <taxon>Metazoa</taxon>
        <taxon>Chordata</taxon>
        <taxon>Craniata</taxon>
        <taxon>Vertebrata</taxon>
        <taxon>Cyclostomata</taxon>
        <taxon>Hyperoartia</taxon>
        <taxon>Petromyzontiformes</taxon>
        <taxon>Petromyzontidae</taxon>
        <taxon>Petromyzon</taxon>
    </lineage>
</organism>
<feature type="region of interest" description="Disordered" evidence="9">
    <location>
        <begin position="450"/>
        <end position="479"/>
    </location>
</feature>
<gene>
    <name evidence="14 15" type="primary">LOC116942912</name>
</gene>
<name>A0AAJ7WV35_PETMA</name>
<evidence type="ECO:0000256" key="9">
    <source>
        <dbReference type="SAM" id="MobiDB-lite"/>
    </source>
</evidence>
<evidence type="ECO:0000256" key="7">
    <source>
        <dbReference type="ARBA" id="ARBA00023136"/>
    </source>
</evidence>
<keyword evidence="7 10" id="KW-0472">Membrane</keyword>
<feature type="region of interest" description="Disordered" evidence="9">
    <location>
        <begin position="84"/>
        <end position="124"/>
    </location>
</feature>
<dbReference type="RefSeq" id="XP_032811248.1">
    <property type="nucleotide sequence ID" value="XM_032955357.1"/>
</dbReference>
<evidence type="ECO:0000259" key="12">
    <source>
        <dbReference type="PROSITE" id="PS50089"/>
    </source>
</evidence>
<comment type="subcellular location">
    <subcellularLocation>
        <location evidence="1">Membrane</location>
    </subcellularLocation>
</comment>
<dbReference type="Pfam" id="PF13639">
    <property type="entry name" value="zf-RING_2"/>
    <property type="match status" value="1"/>
</dbReference>
<evidence type="ECO:0000256" key="4">
    <source>
        <dbReference type="ARBA" id="ARBA00022771"/>
    </source>
</evidence>
<keyword evidence="4 8" id="KW-0863">Zinc-finger</keyword>
<dbReference type="AlphaFoldDB" id="A0AAJ7WV35"/>
<evidence type="ECO:0000256" key="3">
    <source>
        <dbReference type="ARBA" id="ARBA00022723"/>
    </source>
</evidence>
<keyword evidence="3" id="KW-0479">Metal-binding</keyword>
<dbReference type="RefSeq" id="XP_032811249.1">
    <property type="nucleotide sequence ID" value="XM_032955358.1"/>
</dbReference>
<evidence type="ECO:0000313" key="14">
    <source>
        <dbReference type="RefSeq" id="XP_032811248.1"/>
    </source>
</evidence>
<evidence type="ECO:0000256" key="5">
    <source>
        <dbReference type="ARBA" id="ARBA00022833"/>
    </source>
</evidence>
<dbReference type="GO" id="GO:0008270">
    <property type="term" value="F:zinc ion binding"/>
    <property type="evidence" value="ECO:0007669"/>
    <property type="project" value="UniProtKB-KW"/>
</dbReference>
<dbReference type="InterPro" id="IPR001841">
    <property type="entry name" value="Znf_RING"/>
</dbReference>
<protein>
    <submittedName>
        <fullName evidence="14 15">RING finger protein 150-like isoform X1</fullName>
    </submittedName>
</protein>
<dbReference type="GO" id="GO:0016020">
    <property type="term" value="C:membrane"/>
    <property type="evidence" value="ECO:0007669"/>
    <property type="project" value="UniProtKB-SubCell"/>
</dbReference>
<keyword evidence="6 10" id="KW-1133">Transmembrane helix</keyword>
<dbReference type="CDD" id="cd16805">
    <property type="entry name" value="RING-H2_RNF150"/>
    <property type="match status" value="1"/>
</dbReference>
<evidence type="ECO:0000313" key="15">
    <source>
        <dbReference type="RefSeq" id="XP_032811249.1"/>
    </source>
</evidence>
<feature type="transmembrane region" description="Helical" evidence="10">
    <location>
        <begin position="244"/>
        <end position="267"/>
    </location>
</feature>
<evidence type="ECO:0000256" key="1">
    <source>
        <dbReference type="ARBA" id="ARBA00004370"/>
    </source>
</evidence>
<proteinExistence type="predicted"/>
<dbReference type="CDD" id="cd02122">
    <property type="entry name" value="PA_GRAIL_like"/>
    <property type="match status" value="1"/>
</dbReference>
<feature type="signal peptide" evidence="11">
    <location>
        <begin position="1"/>
        <end position="24"/>
    </location>
</feature>
<evidence type="ECO:0000256" key="6">
    <source>
        <dbReference type="ARBA" id="ARBA00022989"/>
    </source>
</evidence>
<keyword evidence="5" id="KW-0862">Zinc</keyword>
<evidence type="ECO:0000256" key="2">
    <source>
        <dbReference type="ARBA" id="ARBA00022692"/>
    </source>
</evidence>
<keyword evidence="13" id="KW-1185">Reference proteome</keyword>
<evidence type="ECO:0000256" key="11">
    <source>
        <dbReference type="SAM" id="SignalP"/>
    </source>
</evidence>
<sequence length="504" mass="54441">MAGLLCRLLAAALLSPAAWPGASSATDKEESWYTAFVNISYVEPDSREPRSERTECGRYGDDSPKVEARGILLAPTGDRSACDPATTRFNVPVLPPSSAQQLQQQQQQNHGPGQRLRAGSGGGSKAAPVPWVALISKENCSVRDKILRAMAYNASAVVIANGPGTGNETTAMHHKGQPVQYMGCLFIEVHYDVDIEDTGEIVVIMVTELKGREMMSLLERNITVMVHVTVGTRNVQKFVSRTSVVFVSISFIVLMIISLAWLVFYYVQRLRYASARDRHQRRLGDAAKKAMTKLPLKTIKKGDQETEPDFDNCAVCIEGYKPNDVVRILPCKHLFHKACVDPWLLDHRTCPMCKLNILKALGFPTSPEPGEELPPPAVGVSAMAALANRNAHEGGAAGGGAMAGIGRVHGGYVGRGIGGGGSGAGSGSDSSLNLEPPQYEEVVQVAHVEPTTPSTPHSDADIDFHDDEERLVRDRSSSQPITVEIRLSDIDLADQSPRGQEILS</sequence>
<keyword evidence="2 10" id="KW-0812">Transmembrane</keyword>
<feature type="compositionally biased region" description="Basic and acidic residues" evidence="9">
    <location>
        <begin position="458"/>
        <end position="476"/>
    </location>
</feature>
<evidence type="ECO:0000256" key="8">
    <source>
        <dbReference type="PROSITE-ProRule" id="PRU00175"/>
    </source>
</evidence>
<dbReference type="SMART" id="SM00184">
    <property type="entry name" value="RING"/>
    <property type="match status" value="1"/>
</dbReference>
<dbReference type="KEGG" id="pmrn:116942912"/>
<reference evidence="14 15" key="1">
    <citation type="submission" date="2025-04" db="UniProtKB">
        <authorList>
            <consortium name="RefSeq"/>
        </authorList>
    </citation>
    <scope>IDENTIFICATION</scope>
    <source>
        <tissue evidence="14 15">Sperm</tissue>
    </source>
</reference>
<dbReference type="PANTHER" id="PTHR46539">
    <property type="entry name" value="E3 UBIQUITIN-PROTEIN LIGASE ATL42"/>
    <property type="match status" value="1"/>
</dbReference>
<accession>A0AAJ7WV35</accession>
<dbReference type="PROSITE" id="PS50089">
    <property type="entry name" value="ZF_RING_2"/>
    <property type="match status" value="1"/>
</dbReference>
<dbReference type="FunFam" id="3.30.40.10:FF:000009">
    <property type="entry name" value="E3 ubiquitin-protein ligase RNF130"/>
    <property type="match status" value="1"/>
</dbReference>
<dbReference type="Gene3D" id="3.30.40.10">
    <property type="entry name" value="Zinc/RING finger domain, C3HC4 (zinc finger)"/>
    <property type="match status" value="1"/>
</dbReference>
<evidence type="ECO:0000256" key="10">
    <source>
        <dbReference type="SAM" id="Phobius"/>
    </source>
</evidence>
<feature type="chain" id="PRO_5044709648" evidence="11">
    <location>
        <begin position="25"/>
        <end position="504"/>
    </location>
</feature>
<dbReference type="PANTHER" id="PTHR46539:SF27">
    <property type="entry name" value="RING FINGER PROTEIN 128"/>
    <property type="match status" value="1"/>
</dbReference>
<dbReference type="InterPro" id="IPR013083">
    <property type="entry name" value="Znf_RING/FYVE/PHD"/>
</dbReference>
<dbReference type="SUPFAM" id="SSF57850">
    <property type="entry name" value="RING/U-box"/>
    <property type="match status" value="1"/>
</dbReference>
<keyword evidence="11" id="KW-0732">Signal</keyword>